<name>A0ABP9VJV1_9DEIO</name>
<comment type="caution">
    <text evidence="1">The sequence shown here is derived from an EMBL/GenBank/DDBJ whole genome shotgun (WGS) entry which is preliminary data.</text>
</comment>
<evidence type="ECO:0000313" key="1">
    <source>
        <dbReference type="EMBL" id="GAA5504545.1"/>
    </source>
</evidence>
<dbReference type="EMBL" id="BAABRN010000162">
    <property type="protein sequence ID" value="GAA5504545.1"/>
    <property type="molecule type" value="Genomic_DNA"/>
</dbReference>
<gene>
    <name evidence="1" type="ORF">Dxin01_04321</name>
</gene>
<proteinExistence type="predicted"/>
<organism evidence="1 2">
    <name type="scientific">Deinococcus xinjiangensis</name>
    <dbReference type="NCBI Taxonomy" id="457454"/>
    <lineage>
        <taxon>Bacteria</taxon>
        <taxon>Thermotogati</taxon>
        <taxon>Deinococcota</taxon>
        <taxon>Deinococci</taxon>
        <taxon>Deinococcales</taxon>
        <taxon>Deinococcaceae</taxon>
        <taxon>Deinococcus</taxon>
    </lineage>
</organism>
<dbReference type="Proteomes" id="UP001458946">
    <property type="component" value="Unassembled WGS sequence"/>
</dbReference>
<protein>
    <submittedName>
        <fullName evidence="1">Uncharacterized protein</fullName>
    </submittedName>
</protein>
<evidence type="ECO:0000313" key="2">
    <source>
        <dbReference type="Proteomes" id="UP001458946"/>
    </source>
</evidence>
<keyword evidence="2" id="KW-1185">Reference proteome</keyword>
<accession>A0ABP9VJV1</accession>
<sequence length="60" mass="6701">MLANKKFSVSDVGSGRRSVKNAFGRWPYAIQPAGIAHCTPFYVKIAKRQENAVQDDTKFV</sequence>
<reference evidence="1 2" key="1">
    <citation type="submission" date="2024-02" db="EMBL/GenBank/DDBJ databases">
        <title>Deinococcus xinjiangensis NBRC 107630.</title>
        <authorList>
            <person name="Ichikawa N."/>
            <person name="Katano-Makiyama Y."/>
            <person name="Hidaka K."/>
        </authorList>
    </citation>
    <scope>NUCLEOTIDE SEQUENCE [LARGE SCALE GENOMIC DNA]</scope>
    <source>
        <strain evidence="1 2">NBRC 107630</strain>
    </source>
</reference>